<feature type="region of interest" description="Disordered" evidence="1">
    <location>
        <begin position="243"/>
        <end position="301"/>
    </location>
</feature>
<name>A0ABR1WVX3_9PEZI</name>
<accession>A0ABR1WVX3</accession>
<comment type="caution">
    <text evidence="2">The sequence shown here is derived from an EMBL/GenBank/DDBJ whole genome shotgun (WGS) entry which is preliminary data.</text>
</comment>
<dbReference type="EMBL" id="JAQQWL010000002">
    <property type="protein sequence ID" value="KAK8087242.1"/>
    <property type="molecule type" value="Genomic_DNA"/>
</dbReference>
<proteinExistence type="predicted"/>
<sequence length="301" mass="35368">MLSVNRQVYDEGSYVLWAKNLFSFWGVHSFNQWFADVSSAKSRIIRHIVIYYVLGQRGDHDAFDIVGQFWKNLVQCADLRQLDLWPTELPKDFVATLSRQLPLLKCLRVAGYMIVMDQPRWVWGLVHVDVRLDGVDIEGSSTDIESYWRLGPWLARSVAVVYKFEDLGRKNRERYCDTHSTAKLQLPGEEPHSIEVPLVGVPNSPATCARFQLEREEADRLRERREAREEELRRGDAMRLTRDLDRRQAAESHAAARMRESEKTAKQLRQEEARQSLQRNRHMRDHLATRRAERKRVRRSK</sequence>
<dbReference type="RefSeq" id="XP_066721766.1">
    <property type="nucleotide sequence ID" value="XM_066853625.1"/>
</dbReference>
<organism evidence="2 3">
    <name type="scientific">Apiospora phragmitis</name>
    <dbReference type="NCBI Taxonomy" id="2905665"/>
    <lineage>
        <taxon>Eukaryota</taxon>
        <taxon>Fungi</taxon>
        <taxon>Dikarya</taxon>
        <taxon>Ascomycota</taxon>
        <taxon>Pezizomycotina</taxon>
        <taxon>Sordariomycetes</taxon>
        <taxon>Xylariomycetidae</taxon>
        <taxon>Amphisphaeriales</taxon>
        <taxon>Apiosporaceae</taxon>
        <taxon>Apiospora</taxon>
    </lineage>
</organism>
<gene>
    <name evidence="2" type="ORF">PG994_002216</name>
</gene>
<keyword evidence="3" id="KW-1185">Reference proteome</keyword>
<feature type="compositionally biased region" description="Basic residues" evidence="1">
    <location>
        <begin position="292"/>
        <end position="301"/>
    </location>
</feature>
<feature type="compositionally biased region" description="Basic and acidic residues" evidence="1">
    <location>
        <begin position="257"/>
        <end position="274"/>
    </location>
</feature>
<dbReference type="Proteomes" id="UP001480595">
    <property type="component" value="Unassembled WGS sequence"/>
</dbReference>
<evidence type="ECO:0000313" key="2">
    <source>
        <dbReference type="EMBL" id="KAK8087242.1"/>
    </source>
</evidence>
<dbReference type="GeneID" id="92086688"/>
<protein>
    <submittedName>
        <fullName evidence="2">Uncharacterized protein</fullName>
    </submittedName>
</protein>
<evidence type="ECO:0000313" key="3">
    <source>
        <dbReference type="Proteomes" id="UP001480595"/>
    </source>
</evidence>
<evidence type="ECO:0000256" key="1">
    <source>
        <dbReference type="SAM" id="MobiDB-lite"/>
    </source>
</evidence>
<reference evidence="2 3" key="1">
    <citation type="submission" date="2023-01" db="EMBL/GenBank/DDBJ databases">
        <title>Analysis of 21 Apiospora genomes using comparative genomics revels a genus with tremendous synthesis potential of carbohydrate active enzymes and secondary metabolites.</title>
        <authorList>
            <person name="Sorensen T."/>
        </authorList>
    </citation>
    <scope>NUCLEOTIDE SEQUENCE [LARGE SCALE GENOMIC DNA]</scope>
    <source>
        <strain evidence="2 3">CBS 135458</strain>
    </source>
</reference>